<dbReference type="EMBL" id="HACA01023108">
    <property type="protein sequence ID" value="CDW40469.1"/>
    <property type="molecule type" value="Transcribed_RNA"/>
</dbReference>
<name>A0A0K2UQD7_LEPSM</name>
<sequence>MSVQDQSPQSYIDTQSPTGYYSAFDPYESHYQSGYMMWLETADT</sequence>
<protein>
    <submittedName>
        <fullName evidence="1">Uncharacterized protein</fullName>
    </submittedName>
</protein>
<dbReference type="AlphaFoldDB" id="A0A0K2UQD7"/>
<organism evidence="1">
    <name type="scientific">Lepeophtheirus salmonis</name>
    <name type="common">Salmon louse</name>
    <name type="synonym">Caligus salmonis</name>
    <dbReference type="NCBI Taxonomy" id="72036"/>
    <lineage>
        <taxon>Eukaryota</taxon>
        <taxon>Metazoa</taxon>
        <taxon>Ecdysozoa</taxon>
        <taxon>Arthropoda</taxon>
        <taxon>Crustacea</taxon>
        <taxon>Multicrustacea</taxon>
        <taxon>Hexanauplia</taxon>
        <taxon>Copepoda</taxon>
        <taxon>Siphonostomatoida</taxon>
        <taxon>Caligidae</taxon>
        <taxon>Lepeophtheirus</taxon>
    </lineage>
</organism>
<accession>A0A0K2UQD7</accession>
<reference evidence="1" key="1">
    <citation type="submission" date="2014-05" db="EMBL/GenBank/DDBJ databases">
        <authorList>
            <person name="Chronopoulou M."/>
        </authorList>
    </citation>
    <scope>NUCLEOTIDE SEQUENCE</scope>
    <source>
        <tissue evidence="1">Whole organism</tissue>
    </source>
</reference>
<proteinExistence type="predicted"/>
<evidence type="ECO:0000313" key="1">
    <source>
        <dbReference type="EMBL" id="CDW40469.1"/>
    </source>
</evidence>